<dbReference type="Proteomes" id="UP001195965">
    <property type="component" value="Chromosome"/>
</dbReference>
<accession>A0ACD5HDM9</accession>
<proteinExistence type="predicted"/>
<keyword evidence="2" id="KW-1185">Reference proteome</keyword>
<name>A0ACD5HDM9_9PROT</name>
<evidence type="ECO:0000313" key="2">
    <source>
        <dbReference type="Proteomes" id="UP001195965"/>
    </source>
</evidence>
<protein>
    <submittedName>
        <fullName evidence="1">Uncharacterized protein</fullName>
    </submittedName>
</protein>
<organism evidence="1 2">
    <name type="scientific">Acidithiobacillus montserratensis</name>
    <dbReference type="NCBI Taxonomy" id="2729135"/>
    <lineage>
        <taxon>Bacteria</taxon>
        <taxon>Pseudomonadati</taxon>
        <taxon>Pseudomonadota</taxon>
        <taxon>Acidithiobacillia</taxon>
        <taxon>Acidithiobacillales</taxon>
        <taxon>Acidithiobacillaceae</taxon>
        <taxon>Acidithiobacillus</taxon>
    </lineage>
</organism>
<dbReference type="EMBL" id="CP127526">
    <property type="protein sequence ID" value="XRI72641.1"/>
    <property type="molecule type" value="Genomic_DNA"/>
</dbReference>
<evidence type="ECO:0000313" key="1">
    <source>
        <dbReference type="EMBL" id="XRI72641.1"/>
    </source>
</evidence>
<sequence length="285" mass="29934">MTRPQSRAPRSRKHLFWLGVAACTAVGMQAQALAAVDTPYSIPSPYANNPGMAGNTSSDWSADSTYAEWHGYAPHNMPNPSAAGNNWHRPQTPMPTATFNEVADWVPPPPGPYPNGSHEGDMDATAPSPMGAPQGGYMPAYPAAPGEGEANYGPMRPAPYGGPAMPGQGATGPAYGPPAYATGPYAQPPQYGPGPDYGAYGNTMIGRGYPPMEYPQGPHDGPPPAYGQSNYGPMPSAPYPGANRPWQNGPRPDFGTPVYGPPPYGPHPEARPPQFYGPQPGYGYP</sequence>
<gene>
    <name evidence="1" type="ORF">HHS34_009310</name>
</gene>
<reference evidence="1 2" key="1">
    <citation type="journal article" date="2021" name="ISME J.">
        <title>Genomic evolution of the class Acidithiobacillia: deep-branching Proteobacteria living in extreme acidic conditions.</title>
        <authorList>
            <person name="Moya-Beltran A."/>
            <person name="Beard S."/>
            <person name="Rojas-Villalobos C."/>
            <person name="Issotta F."/>
            <person name="Gallardo Y."/>
            <person name="Ulloa R."/>
            <person name="Giaveno A."/>
            <person name="Degli Esposti M."/>
            <person name="Johnson D.B."/>
            <person name="Quatrini R."/>
        </authorList>
    </citation>
    <scope>NUCLEOTIDE SEQUENCE [LARGE SCALE GENOMIC DNA]</scope>
    <source>
        <strain evidence="1 2">GG1-14</strain>
    </source>
</reference>